<dbReference type="InterPro" id="IPR008278">
    <property type="entry name" value="4-PPantetheinyl_Trfase_dom"/>
</dbReference>
<reference evidence="4 5" key="1">
    <citation type="submission" date="2016-10" db="EMBL/GenBank/DDBJ databases">
        <authorList>
            <person name="de Groot N.N."/>
        </authorList>
    </citation>
    <scope>NUCLEOTIDE SEQUENCE [LARGE SCALE GENOMIC DNA]</scope>
    <source>
        <strain evidence="4 5">CGMCC 4.5739</strain>
    </source>
</reference>
<keyword evidence="5" id="KW-1185">Reference proteome</keyword>
<sequence>MEPGEAHLWYVDPLAVRSPAVLDAYRALLTPEELASAARIRPWAGRHTALVARGLLRTLLSRYCPAVPPADWRFAKGRYGRPEIEAPAGHGRLRFNLTHTDGLAACLLVPDVDCGVDAEALDRAADVDILVPSTLTAREAAALAATPPEERTGRFFRHWTLKEAYAKARGLGLQLPFQQFGFDLGPADGRSPGAVTAHFGAELADRPDDWQFAQWTVAGTHVLAVALRRPAGGELRIVRHHVRHGTRHDLHHDVRHDVHDDIHHDIHHDVQGDGLPEGLPVP</sequence>
<name>A0A1I1SHT1_9ACTN</name>
<evidence type="ECO:0000259" key="3">
    <source>
        <dbReference type="Pfam" id="PF01648"/>
    </source>
</evidence>
<dbReference type="EMBL" id="FOLM01000016">
    <property type="protein sequence ID" value="SFD45991.1"/>
    <property type="molecule type" value="Genomic_DNA"/>
</dbReference>
<dbReference type="STRING" id="910347.SAMN05421773_11635"/>
<feature type="domain" description="4'-phosphopantetheinyl transferase" evidence="3">
    <location>
        <begin position="114"/>
        <end position="224"/>
    </location>
</feature>
<dbReference type="GO" id="GO:0019878">
    <property type="term" value="P:lysine biosynthetic process via aminoadipic acid"/>
    <property type="evidence" value="ECO:0007669"/>
    <property type="project" value="TreeGrafter"/>
</dbReference>
<dbReference type="RefSeq" id="WP_245834445.1">
    <property type="nucleotide sequence ID" value="NZ_FOLM01000016.1"/>
</dbReference>
<dbReference type="GO" id="GO:0008897">
    <property type="term" value="F:holo-[acyl-carrier-protein] synthase activity"/>
    <property type="evidence" value="ECO:0007669"/>
    <property type="project" value="InterPro"/>
</dbReference>
<evidence type="ECO:0000256" key="2">
    <source>
        <dbReference type="ARBA" id="ARBA00022679"/>
    </source>
</evidence>
<protein>
    <submittedName>
        <fullName evidence="4">4'-phosphopantetheinyl transferase</fullName>
    </submittedName>
</protein>
<dbReference type="SUPFAM" id="SSF56214">
    <property type="entry name" value="4'-phosphopantetheinyl transferase"/>
    <property type="match status" value="2"/>
</dbReference>
<dbReference type="InterPro" id="IPR050559">
    <property type="entry name" value="P-Pant_transferase_sf"/>
</dbReference>
<dbReference type="Pfam" id="PF01648">
    <property type="entry name" value="ACPS"/>
    <property type="match status" value="1"/>
</dbReference>
<evidence type="ECO:0000313" key="5">
    <source>
        <dbReference type="Proteomes" id="UP000199207"/>
    </source>
</evidence>
<proteinExistence type="inferred from homology"/>
<comment type="similarity">
    <text evidence="1">Belongs to the P-Pant transferase superfamily. Gsp/Sfp/HetI/AcpT family.</text>
</comment>
<evidence type="ECO:0000313" key="4">
    <source>
        <dbReference type="EMBL" id="SFD45991.1"/>
    </source>
</evidence>
<evidence type="ECO:0000256" key="1">
    <source>
        <dbReference type="ARBA" id="ARBA00010990"/>
    </source>
</evidence>
<dbReference type="PANTHER" id="PTHR12215">
    <property type="entry name" value="PHOSPHOPANTETHEINE TRANSFERASE"/>
    <property type="match status" value="1"/>
</dbReference>
<dbReference type="GO" id="GO:0000287">
    <property type="term" value="F:magnesium ion binding"/>
    <property type="evidence" value="ECO:0007669"/>
    <property type="project" value="InterPro"/>
</dbReference>
<accession>A0A1I1SHT1</accession>
<dbReference type="Proteomes" id="UP000199207">
    <property type="component" value="Unassembled WGS sequence"/>
</dbReference>
<dbReference type="PANTHER" id="PTHR12215:SF10">
    <property type="entry name" value="L-AMINOADIPATE-SEMIALDEHYDE DEHYDROGENASE-PHOSPHOPANTETHEINYL TRANSFERASE"/>
    <property type="match status" value="1"/>
</dbReference>
<dbReference type="InterPro" id="IPR037143">
    <property type="entry name" value="4-PPantetheinyl_Trfase_dom_sf"/>
</dbReference>
<keyword evidence="2 4" id="KW-0808">Transferase</keyword>
<dbReference type="AlphaFoldDB" id="A0A1I1SHT1"/>
<gene>
    <name evidence="4" type="ORF">SAMN05421773_11635</name>
</gene>
<organism evidence="4 5">
    <name type="scientific">Streptomyces aidingensis</name>
    <dbReference type="NCBI Taxonomy" id="910347"/>
    <lineage>
        <taxon>Bacteria</taxon>
        <taxon>Bacillati</taxon>
        <taxon>Actinomycetota</taxon>
        <taxon>Actinomycetes</taxon>
        <taxon>Kitasatosporales</taxon>
        <taxon>Streptomycetaceae</taxon>
        <taxon>Streptomyces</taxon>
    </lineage>
</organism>
<dbReference type="Gene3D" id="3.90.470.20">
    <property type="entry name" value="4'-phosphopantetheinyl transferase domain"/>
    <property type="match status" value="2"/>
</dbReference>
<dbReference type="GO" id="GO:0005829">
    <property type="term" value="C:cytosol"/>
    <property type="evidence" value="ECO:0007669"/>
    <property type="project" value="TreeGrafter"/>
</dbReference>